<dbReference type="Proteomes" id="UP001497497">
    <property type="component" value="Unassembled WGS sequence"/>
</dbReference>
<dbReference type="AlphaFoldDB" id="A0AAV2HEF9"/>
<keyword evidence="2" id="KW-1185">Reference proteome</keyword>
<organism evidence="1 2">
    <name type="scientific">Lymnaea stagnalis</name>
    <name type="common">Great pond snail</name>
    <name type="synonym">Helix stagnalis</name>
    <dbReference type="NCBI Taxonomy" id="6523"/>
    <lineage>
        <taxon>Eukaryota</taxon>
        <taxon>Metazoa</taxon>
        <taxon>Spiralia</taxon>
        <taxon>Lophotrochozoa</taxon>
        <taxon>Mollusca</taxon>
        <taxon>Gastropoda</taxon>
        <taxon>Heterobranchia</taxon>
        <taxon>Euthyneura</taxon>
        <taxon>Panpulmonata</taxon>
        <taxon>Hygrophila</taxon>
        <taxon>Lymnaeoidea</taxon>
        <taxon>Lymnaeidae</taxon>
        <taxon>Lymnaea</taxon>
    </lineage>
</organism>
<protein>
    <submittedName>
        <fullName evidence="1">Uncharacterized protein</fullName>
    </submittedName>
</protein>
<name>A0AAV2HEF9_LYMST</name>
<proteinExistence type="predicted"/>
<evidence type="ECO:0000313" key="2">
    <source>
        <dbReference type="Proteomes" id="UP001497497"/>
    </source>
</evidence>
<evidence type="ECO:0000313" key="1">
    <source>
        <dbReference type="EMBL" id="CAL1532295.1"/>
    </source>
</evidence>
<feature type="non-terminal residue" evidence="1">
    <location>
        <position position="112"/>
    </location>
</feature>
<dbReference type="EMBL" id="CAXITT010000113">
    <property type="protein sequence ID" value="CAL1532295.1"/>
    <property type="molecule type" value="Genomic_DNA"/>
</dbReference>
<sequence>SGFIFASPERSAQICILGDRLMRYALVHANTTWECHKNESGPIYQAYCKEVNDTDVCDPFFIANEARLIPGIPGFSYLTLMDSLYNHYTQRGNIPGTNVASSPQRELVSDLT</sequence>
<gene>
    <name evidence="1" type="ORF">GSLYS_00006374001</name>
</gene>
<accession>A0AAV2HEF9</accession>
<comment type="caution">
    <text evidence="1">The sequence shown here is derived from an EMBL/GenBank/DDBJ whole genome shotgun (WGS) entry which is preliminary data.</text>
</comment>
<feature type="non-terminal residue" evidence="1">
    <location>
        <position position="1"/>
    </location>
</feature>
<reference evidence="1 2" key="1">
    <citation type="submission" date="2024-04" db="EMBL/GenBank/DDBJ databases">
        <authorList>
            <consortium name="Genoscope - CEA"/>
            <person name="William W."/>
        </authorList>
    </citation>
    <scope>NUCLEOTIDE SEQUENCE [LARGE SCALE GENOMIC DNA]</scope>
</reference>